<proteinExistence type="inferred from homology"/>
<dbReference type="Proteomes" id="UP001227230">
    <property type="component" value="Chromosome 7"/>
</dbReference>
<protein>
    <recommendedName>
        <fullName evidence="6">Protein PLASTID MOVEMENT IMPAIRED 2</fullName>
    </recommendedName>
</protein>
<gene>
    <name evidence="4" type="ORF">VitviT2T_010619</name>
</gene>
<evidence type="ECO:0000256" key="1">
    <source>
        <dbReference type="ARBA" id="ARBA00005485"/>
    </source>
</evidence>
<dbReference type="PANTHER" id="PTHR32054:SF70">
    <property type="entry name" value="OS07G0620100 PROTEIN"/>
    <property type="match status" value="1"/>
</dbReference>
<feature type="compositionally biased region" description="Basic residues" evidence="3">
    <location>
        <begin position="302"/>
        <end position="312"/>
    </location>
</feature>
<evidence type="ECO:0000313" key="4">
    <source>
        <dbReference type="EMBL" id="WJZ91558.1"/>
    </source>
</evidence>
<accession>A0ABY9C8B0</accession>
<sequence>MQMESHAEAKRESYLYRTRESGNNSHELEAKRAELTRTKEELERSKDRATQSWLDSKPLIDELEKLKSGLESAKNRSSMSNIVISDLQSQFDSVNMSIKLRKKEEVKAKMKTTEIYLALDQTREEMESLKLETDEERRARSKLKQVLRLKRQRLRTLQLTLRAIRIETEAFGASAAEALHHIKRSEMDDTKIQLIHEEYQALTRRAKEEKSLADWRVSVSMEQKLVAEARRNSASRRLKELHSHNRSRRGMGEENITRDGNIIAEEEEQDLMIMAETQKVNNKQIAFPPAQARVIAESTRRNPPRQFKRSKSNNRLDEKKKKKKKKPSIFQQIKSFLLLKITSLFG</sequence>
<evidence type="ECO:0000256" key="3">
    <source>
        <dbReference type="SAM" id="MobiDB-lite"/>
    </source>
</evidence>
<dbReference type="PANTHER" id="PTHR32054">
    <property type="entry name" value="HEAVY CHAIN, PUTATIVE, EXPRESSED-RELATED-RELATED"/>
    <property type="match status" value="1"/>
</dbReference>
<comment type="similarity">
    <text evidence="1">Belongs to the WEB family.</text>
</comment>
<dbReference type="InterPro" id="IPR008545">
    <property type="entry name" value="Web"/>
</dbReference>
<keyword evidence="2" id="KW-0175">Coiled coil</keyword>
<reference evidence="4 5" key="1">
    <citation type="journal article" date="2023" name="Hortic Res">
        <title>The complete reference genome for grapevine (Vitis vinifera L.) genetics and breeding.</title>
        <authorList>
            <person name="Shi X."/>
            <person name="Cao S."/>
            <person name="Wang X."/>
            <person name="Huang S."/>
            <person name="Wang Y."/>
            <person name="Liu Z."/>
            <person name="Liu W."/>
            <person name="Leng X."/>
            <person name="Peng Y."/>
            <person name="Wang N."/>
            <person name="Wang Y."/>
            <person name="Ma Z."/>
            <person name="Xu X."/>
            <person name="Zhang F."/>
            <person name="Xue H."/>
            <person name="Zhong H."/>
            <person name="Wang Y."/>
            <person name="Zhang K."/>
            <person name="Velt A."/>
            <person name="Avia K."/>
            <person name="Holtgrawe D."/>
            <person name="Grimplet J."/>
            <person name="Matus J.T."/>
            <person name="Ware D."/>
            <person name="Wu X."/>
            <person name="Wang H."/>
            <person name="Liu C."/>
            <person name="Fang Y."/>
            <person name="Rustenholz C."/>
            <person name="Cheng Z."/>
            <person name="Xiao H."/>
            <person name="Zhou Y."/>
        </authorList>
    </citation>
    <scope>NUCLEOTIDE SEQUENCE [LARGE SCALE GENOMIC DNA]</scope>
    <source>
        <strain evidence="5">cv. Pinot noir / PN40024</strain>
        <tissue evidence="4">Leaf</tissue>
    </source>
</reference>
<feature type="region of interest" description="Disordered" evidence="3">
    <location>
        <begin position="298"/>
        <end position="327"/>
    </location>
</feature>
<evidence type="ECO:0008006" key="6">
    <source>
        <dbReference type="Google" id="ProtNLM"/>
    </source>
</evidence>
<feature type="compositionally biased region" description="Basic and acidic residues" evidence="3">
    <location>
        <begin position="1"/>
        <end position="49"/>
    </location>
</feature>
<evidence type="ECO:0000256" key="2">
    <source>
        <dbReference type="ARBA" id="ARBA00023054"/>
    </source>
</evidence>
<feature type="region of interest" description="Disordered" evidence="3">
    <location>
        <begin position="1"/>
        <end position="50"/>
    </location>
</feature>
<keyword evidence="5" id="KW-1185">Reference proteome</keyword>
<evidence type="ECO:0000313" key="5">
    <source>
        <dbReference type="Proteomes" id="UP001227230"/>
    </source>
</evidence>
<feature type="region of interest" description="Disordered" evidence="3">
    <location>
        <begin position="236"/>
        <end position="261"/>
    </location>
</feature>
<dbReference type="Pfam" id="PF05701">
    <property type="entry name" value="WEMBL"/>
    <property type="match status" value="1"/>
</dbReference>
<dbReference type="EMBL" id="CP126654">
    <property type="protein sequence ID" value="WJZ91558.1"/>
    <property type="molecule type" value="Genomic_DNA"/>
</dbReference>
<organism evidence="4 5">
    <name type="scientific">Vitis vinifera</name>
    <name type="common">Grape</name>
    <dbReference type="NCBI Taxonomy" id="29760"/>
    <lineage>
        <taxon>Eukaryota</taxon>
        <taxon>Viridiplantae</taxon>
        <taxon>Streptophyta</taxon>
        <taxon>Embryophyta</taxon>
        <taxon>Tracheophyta</taxon>
        <taxon>Spermatophyta</taxon>
        <taxon>Magnoliopsida</taxon>
        <taxon>eudicotyledons</taxon>
        <taxon>Gunneridae</taxon>
        <taxon>Pentapetalae</taxon>
        <taxon>rosids</taxon>
        <taxon>Vitales</taxon>
        <taxon>Vitaceae</taxon>
        <taxon>Viteae</taxon>
        <taxon>Vitis</taxon>
    </lineage>
</organism>
<name>A0ABY9C8B0_VITVI</name>